<dbReference type="GO" id="GO:0006633">
    <property type="term" value="P:fatty acid biosynthetic process"/>
    <property type="evidence" value="ECO:0007669"/>
    <property type="project" value="TreeGrafter"/>
</dbReference>
<dbReference type="InterPro" id="IPR016035">
    <property type="entry name" value="Acyl_Trfase/lysoPLipase"/>
</dbReference>
<dbReference type="SUPFAM" id="SSF52151">
    <property type="entry name" value="FabD/lysophospholipase-like"/>
    <property type="match status" value="1"/>
</dbReference>
<dbReference type="AlphaFoldDB" id="A0A0L6UDV9"/>
<keyword evidence="8" id="KW-1185">Reference proteome</keyword>
<reference evidence="7 8" key="1">
    <citation type="submission" date="2015-08" db="EMBL/GenBank/DDBJ databases">
        <title>Next Generation Sequencing and Analysis of the Genome of Puccinia sorghi L Schw, the Causal Agent of Maize Common Rust.</title>
        <authorList>
            <person name="Rochi L."/>
            <person name="Burguener G."/>
            <person name="Darino M."/>
            <person name="Turjanski A."/>
            <person name="Kreff E."/>
            <person name="Dieguez M.J."/>
            <person name="Sacco F."/>
        </authorList>
    </citation>
    <scope>NUCLEOTIDE SEQUENCE [LARGE SCALE GENOMIC DNA]</scope>
    <source>
        <strain evidence="7 8">RO10H11247</strain>
    </source>
</reference>
<feature type="domain" description="Malonyl-CoA:ACP transacylase (MAT)" evidence="6">
    <location>
        <begin position="140"/>
        <end position="534"/>
    </location>
</feature>
<dbReference type="Pfam" id="PF00698">
    <property type="entry name" value="Acyl_transf_1"/>
    <property type="match status" value="1"/>
</dbReference>
<evidence type="ECO:0000259" key="6">
    <source>
        <dbReference type="SMART" id="SM00827"/>
    </source>
</evidence>
<evidence type="ECO:0000256" key="2">
    <source>
        <dbReference type="ARBA" id="ARBA00022679"/>
    </source>
</evidence>
<comment type="catalytic activity">
    <reaction evidence="4">
        <text>holo-[ACP] + malonyl-CoA = malonyl-[ACP] + CoA</text>
        <dbReference type="Rhea" id="RHEA:41792"/>
        <dbReference type="Rhea" id="RHEA-COMP:9623"/>
        <dbReference type="Rhea" id="RHEA-COMP:9685"/>
        <dbReference type="ChEBI" id="CHEBI:57287"/>
        <dbReference type="ChEBI" id="CHEBI:57384"/>
        <dbReference type="ChEBI" id="CHEBI:64479"/>
        <dbReference type="ChEBI" id="CHEBI:78449"/>
        <dbReference type="EC" id="2.3.1.39"/>
    </reaction>
</comment>
<evidence type="ECO:0000256" key="1">
    <source>
        <dbReference type="ARBA" id="ARBA00013258"/>
    </source>
</evidence>
<evidence type="ECO:0000256" key="4">
    <source>
        <dbReference type="ARBA" id="ARBA00048462"/>
    </source>
</evidence>
<organism evidence="7 8">
    <name type="scientific">Puccinia sorghi</name>
    <dbReference type="NCBI Taxonomy" id="27349"/>
    <lineage>
        <taxon>Eukaryota</taxon>
        <taxon>Fungi</taxon>
        <taxon>Dikarya</taxon>
        <taxon>Basidiomycota</taxon>
        <taxon>Pucciniomycotina</taxon>
        <taxon>Pucciniomycetes</taxon>
        <taxon>Pucciniales</taxon>
        <taxon>Pucciniaceae</taxon>
        <taxon>Puccinia</taxon>
    </lineage>
</organism>
<feature type="region of interest" description="Disordered" evidence="5">
    <location>
        <begin position="77"/>
        <end position="103"/>
    </location>
</feature>
<accession>A0A0L6UDV9</accession>
<feature type="compositionally biased region" description="Low complexity" evidence="5">
    <location>
        <begin position="91"/>
        <end position="101"/>
    </location>
</feature>
<dbReference type="OrthoDB" id="1929172at2759"/>
<sequence length="597" mass="66046">MRLLLSSTRIAISKSFRKELRRLSNSNAAEGSEEEASAHVLQSPFVEDPGYIRRYRDPSRHDSYQIRDHHHPYSFRIRPTATQKPPSLRGSSCTPPSTSTPARRARISMEQSWLSSSSCQPSVAVEPIQTHSSPKNVAVCFPGSSSQYMGMGSFLLNLPEFKHTWQEALAHLESFHSWFLSLNLVDRFRHLGYSPLQAQILGAPPSPSSRNLNQIVFEGPQNELSRCTNAQPAILITSMAYLRTLEVEGKMSLRSMAKVYAGHSSGEYTACVASNALSFREGIHLTRLYGLLSERSMKLAGLVPSTWSKSMADQEVGEGKAARENYKAQMSALLINEKYQTSLGQKTYDYQELIELVERFNSPHDDPSLRVEIASFNSSNQIVLSGTRPGVLAACAHLNDLEIANRAADLPCSSPFHSAFMKPAAEGMKIALDAVTLRVPDKPILITRNCPATSDSTAMASEPMVEGRRRRKTGAGSEVIERAYIAGEKDLEMLKAHLSGSISRPVWWAETVNELLHHHHNSSSSSSSSLIPDHLVRPLELLFVGPGKALSNLCKKQIAFNRLNPHTPGLLLPLDHQQQVLTRSLATIEDFNLLISS</sequence>
<dbReference type="VEuPathDB" id="FungiDB:VP01_729g7"/>
<gene>
    <name evidence="7" type="ORF">VP01_729g7</name>
</gene>
<dbReference type="InterPro" id="IPR050858">
    <property type="entry name" value="Mal-CoA-ACP_Trans/PKS_FabD"/>
</dbReference>
<dbReference type="PANTHER" id="PTHR42681:SF1">
    <property type="entry name" value="MALONYL-COA-ACYL CARRIER PROTEIN TRANSACYLASE, MITOCHONDRIAL"/>
    <property type="match status" value="1"/>
</dbReference>
<dbReference type="InterPro" id="IPR016036">
    <property type="entry name" value="Malonyl_transacylase_ACP-bd"/>
</dbReference>
<keyword evidence="2" id="KW-0808">Transferase</keyword>
<evidence type="ECO:0000256" key="3">
    <source>
        <dbReference type="ARBA" id="ARBA00023315"/>
    </source>
</evidence>
<evidence type="ECO:0000313" key="8">
    <source>
        <dbReference type="Proteomes" id="UP000037035"/>
    </source>
</evidence>
<name>A0A0L6UDV9_9BASI</name>
<dbReference type="EMBL" id="LAVV01012716">
    <property type="protein sequence ID" value="KNZ46412.1"/>
    <property type="molecule type" value="Genomic_DNA"/>
</dbReference>
<dbReference type="InterPro" id="IPR014043">
    <property type="entry name" value="Acyl_transferase_dom"/>
</dbReference>
<comment type="caution">
    <text evidence="7">The sequence shown here is derived from an EMBL/GenBank/DDBJ whole genome shotgun (WGS) entry which is preliminary data.</text>
</comment>
<dbReference type="STRING" id="27349.A0A0L6UDV9"/>
<dbReference type="InterPro" id="IPR001227">
    <property type="entry name" value="Ac_transferase_dom_sf"/>
</dbReference>
<keyword evidence="3" id="KW-0012">Acyltransferase</keyword>
<dbReference type="SUPFAM" id="SSF55048">
    <property type="entry name" value="Probable ACP-binding domain of malonyl-CoA ACP transacylase"/>
    <property type="match status" value="1"/>
</dbReference>
<protein>
    <recommendedName>
        <fullName evidence="1">[acyl-carrier-protein] S-malonyltransferase</fullName>
        <ecNumber evidence="1">2.3.1.39</ecNumber>
    </recommendedName>
</protein>
<dbReference type="PANTHER" id="PTHR42681">
    <property type="entry name" value="MALONYL-COA-ACYL CARRIER PROTEIN TRANSACYLASE, MITOCHONDRIAL"/>
    <property type="match status" value="1"/>
</dbReference>
<dbReference type="GO" id="GO:0005739">
    <property type="term" value="C:mitochondrion"/>
    <property type="evidence" value="ECO:0007669"/>
    <property type="project" value="TreeGrafter"/>
</dbReference>
<evidence type="ECO:0000313" key="7">
    <source>
        <dbReference type="EMBL" id="KNZ46412.1"/>
    </source>
</evidence>
<dbReference type="GO" id="GO:0004314">
    <property type="term" value="F:[acyl-carrier-protein] S-malonyltransferase activity"/>
    <property type="evidence" value="ECO:0007669"/>
    <property type="project" value="UniProtKB-EC"/>
</dbReference>
<dbReference type="Proteomes" id="UP000037035">
    <property type="component" value="Unassembled WGS sequence"/>
</dbReference>
<proteinExistence type="predicted"/>
<dbReference type="SMART" id="SM00827">
    <property type="entry name" value="PKS_AT"/>
    <property type="match status" value="1"/>
</dbReference>
<evidence type="ECO:0000256" key="5">
    <source>
        <dbReference type="SAM" id="MobiDB-lite"/>
    </source>
</evidence>
<dbReference type="Gene3D" id="3.40.366.10">
    <property type="entry name" value="Malonyl-Coenzyme A Acyl Carrier Protein, domain 2"/>
    <property type="match status" value="2"/>
</dbReference>
<dbReference type="EC" id="2.3.1.39" evidence="1"/>